<reference evidence="3" key="1">
    <citation type="journal article" date="2021" name="PeerJ">
        <title>Extensive microbial diversity within the chicken gut microbiome revealed by metagenomics and culture.</title>
        <authorList>
            <person name="Gilroy R."/>
            <person name="Ravi A."/>
            <person name="Getino M."/>
            <person name="Pursley I."/>
            <person name="Horton D.L."/>
            <person name="Alikhan N.F."/>
            <person name="Baker D."/>
            <person name="Gharbi K."/>
            <person name="Hall N."/>
            <person name="Watson M."/>
            <person name="Adriaenssens E.M."/>
            <person name="Foster-Nyarko E."/>
            <person name="Jarju S."/>
            <person name="Secka A."/>
            <person name="Antonio M."/>
            <person name="Oren A."/>
            <person name="Chaudhuri R.R."/>
            <person name="La Ragione R."/>
            <person name="Hildebrand F."/>
            <person name="Pallen M.J."/>
        </authorList>
    </citation>
    <scope>NUCLEOTIDE SEQUENCE</scope>
    <source>
        <strain evidence="3">ChiHjej12B11-9795</strain>
    </source>
</reference>
<protein>
    <submittedName>
        <fullName evidence="3">TlpA family protein disulfide reductase</fullName>
    </submittedName>
</protein>
<dbReference type="CDD" id="cd02966">
    <property type="entry name" value="TlpA_like_family"/>
    <property type="match status" value="1"/>
</dbReference>
<feature type="chain" id="PRO_5039535426" evidence="1">
    <location>
        <begin position="20"/>
        <end position="251"/>
    </location>
</feature>
<keyword evidence="1" id="KW-0732">Signal</keyword>
<dbReference type="InterPro" id="IPR036249">
    <property type="entry name" value="Thioredoxin-like_sf"/>
</dbReference>
<comment type="caution">
    <text evidence="3">The sequence shown here is derived from an EMBL/GenBank/DDBJ whole genome shotgun (WGS) entry which is preliminary data.</text>
</comment>
<feature type="domain" description="Thioredoxin" evidence="2">
    <location>
        <begin position="113"/>
        <end position="249"/>
    </location>
</feature>
<evidence type="ECO:0000259" key="2">
    <source>
        <dbReference type="PROSITE" id="PS51352"/>
    </source>
</evidence>
<reference evidence="3" key="2">
    <citation type="submission" date="2021-04" db="EMBL/GenBank/DDBJ databases">
        <authorList>
            <person name="Gilroy R."/>
        </authorList>
    </citation>
    <scope>NUCLEOTIDE SEQUENCE</scope>
    <source>
        <strain evidence="3">ChiHjej12B11-9795</strain>
    </source>
</reference>
<dbReference type="GO" id="GO:0016209">
    <property type="term" value="F:antioxidant activity"/>
    <property type="evidence" value="ECO:0007669"/>
    <property type="project" value="InterPro"/>
</dbReference>
<name>A0A9D2HX22_9BACE</name>
<feature type="signal peptide" evidence="1">
    <location>
        <begin position="1"/>
        <end position="19"/>
    </location>
</feature>
<dbReference type="GO" id="GO:0016491">
    <property type="term" value="F:oxidoreductase activity"/>
    <property type="evidence" value="ECO:0007669"/>
    <property type="project" value="InterPro"/>
</dbReference>
<dbReference type="PANTHER" id="PTHR42852:SF17">
    <property type="entry name" value="THIOREDOXIN-LIKE PROTEIN HI_1115"/>
    <property type="match status" value="1"/>
</dbReference>
<accession>A0A9D2HX22</accession>
<gene>
    <name evidence="3" type="ORF">H9950_10180</name>
</gene>
<evidence type="ECO:0000313" key="4">
    <source>
        <dbReference type="Proteomes" id="UP000823862"/>
    </source>
</evidence>
<dbReference type="PROSITE" id="PS51352">
    <property type="entry name" value="THIOREDOXIN_2"/>
    <property type="match status" value="1"/>
</dbReference>
<dbReference type="InterPro" id="IPR050553">
    <property type="entry name" value="Thioredoxin_ResA/DsbE_sf"/>
</dbReference>
<dbReference type="PANTHER" id="PTHR42852">
    <property type="entry name" value="THIOL:DISULFIDE INTERCHANGE PROTEIN DSBE"/>
    <property type="match status" value="1"/>
</dbReference>
<dbReference type="Gene3D" id="3.40.30.10">
    <property type="entry name" value="Glutaredoxin"/>
    <property type="match status" value="1"/>
</dbReference>
<dbReference type="InterPro" id="IPR000866">
    <property type="entry name" value="AhpC/TSA"/>
</dbReference>
<dbReference type="Proteomes" id="UP000823862">
    <property type="component" value="Unassembled WGS sequence"/>
</dbReference>
<dbReference type="EMBL" id="DWZI01000050">
    <property type="protein sequence ID" value="HJA86535.1"/>
    <property type="molecule type" value="Genomic_DNA"/>
</dbReference>
<proteinExistence type="predicted"/>
<dbReference type="AlphaFoldDB" id="A0A9D2HX22"/>
<sequence>MKRWLLWGLLCGLCLNGFAQSKEAKYVIDGLFFSEKPAGLKEQSAVWSVVRNKAGQSMWLLLDATLSEEDRKKAIPREDVPDADFWLKEAELGENSYLMVKESMKADFAGLTLKVGDRIGAFEVKDMQGKMWSDQNTLGRPLVLNFWYTGCGPCIKEMPELSTWVDICPNVNFLAVTWNTADEIRPIIKRRGFRFVQVAGDKSLWKMFGVQQTPTTVVIDREGVVRKIVSGTNQQKRDDLLECVKSLLINR</sequence>
<organism evidence="3 4">
    <name type="scientific">Candidatus Bacteroides avicola</name>
    <dbReference type="NCBI Taxonomy" id="2838468"/>
    <lineage>
        <taxon>Bacteria</taxon>
        <taxon>Pseudomonadati</taxon>
        <taxon>Bacteroidota</taxon>
        <taxon>Bacteroidia</taxon>
        <taxon>Bacteroidales</taxon>
        <taxon>Bacteroidaceae</taxon>
        <taxon>Bacteroides</taxon>
    </lineage>
</organism>
<dbReference type="Pfam" id="PF00578">
    <property type="entry name" value="AhpC-TSA"/>
    <property type="match status" value="1"/>
</dbReference>
<dbReference type="InterPro" id="IPR013766">
    <property type="entry name" value="Thioredoxin_domain"/>
</dbReference>
<evidence type="ECO:0000256" key="1">
    <source>
        <dbReference type="SAM" id="SignalP"/>
    </source>
</evidence>
<dbReference type="SUPFAM" id="SSF52833">
    <property type="entry name" value="Thioredoxin-like"/>
    <property type="match status" value="1"/>
</dbReference>
<evidence type="ECO:0000313" key="3">
    <source>
        <dbReference type="EMBL" id="HJA86535.1"/>
    </source>
</evidence>